<feature type="compositionally biased region" description="Basic and acidic residues" evidence="1">
    <location>
        <begin position="38"/>
        <end position="49"/>
    </location>
</feature>
<comment type="caution">
    <text evidence="2">The sequence shown here is derived from an EMBL/GenBank/DDBJ whole genome shotgun (WGS) entry which is preliminary data.</text>
</comment>
<evidence type="ECO:0000313" key="3">
    <source>
        <dbReference type="Proteomes" id="UP001215598"/>
    </source>
</evidence>
<proteinExistence type="predicted"/>
<sequence length="127" mass="13928">MSSSEFAPSVRVSSPTKITSTFYGPGSDSYSPYTPNGDIDKGMEGDFPRPPKRPQTGPQPRVLSFYRSISWILGFRDKYSLLNCFIWGGALVGFCLARSPTLNPGWNSESGLPYCVDFAIQDESPAC</sequence>
<reference evidence="2" key="1">
    <citation type="submission" date="2023-03" db="EMBL/GenBank/DDBJ databases">
        <title>Massive genome expansion in bonnet fungi (Mycena s.s.) driven by repeated elements and novel gene families across ecological guilds.</title>
        <authorList>
            <consortium name="Lawrence Berkeley National Laboratory"/>
            <person name="Harder C.B."/>
            <person name="Miyauchi S."/>
            <person name="Viragh M."/>
            <person name="Kuo A."/>
            <person name="Thoen E."/>
            <person name="Andreopoulos B."/>
            <person name="Lu D."/>
            <person name="Skrede I."/>
            <person name="Drula E."/>
            <person name="Henrissat B."/>
            <person name="Morin E."/>
            <person name="Kohler A."/>
            <person name="Barry K."/>
            <person name="LaButti K."/>
            <person name="Morin E."/>
            <person name="Salamov A."/>
            <person name="Lipzen A."/>
            <person name="Mereny Z."/>
            <person name="Hegedus B."/>
            <person name="Baldrian P."/>
            <person name="Stursova M."/>
            <person name="Weitz H."/>
            <person name="Taylor A."/>
            <person name="Grigoriev I.V."/>
            <person name="Nagy L.G."/>
            <person name="Martin F."/>
            <person name="Kauserud H."/>
        </authorList>
    </citation>
    <scope>NUCLEOTIDE SEQUENCE</scope>
    <source>
        <strain evidence="2">CBHHK182m</strain>
    </source>
</reference>
<dbReference type="AlphaFoldDB" id="A0AAD7MF79"/>
<organism evidence="2 3">
    <name type="scientific">Mycena metata</name>
    <dbReference type="NCBI Taxonomy" id="1033252"/>
    <lineage>
        <taxon>Eukaryota</taxon>
        <taxon>Fungi</taxon>
        <taxon>Dikarya</taxon>
        <taxon>Basidiomycota</taxon>
        <taxon>Agaricomycotina</taxon>
        <taxon>Agaricomycetes</taxon>
        <taxon>Agaricomycetidae</taxon>
        <taxon>Agaricales</taxon>
        <taxon>Marasmiineae</taxon>
        <taxon>Mycenaceae</taxon>
        <taxon>Mycena</taxon>
    </lineage>
</organism>
<dbReference type="EMBL" id="JARKIB010000331">
    <property type="protein sequence ID" value="KAJ7714084.1"/>
    <property type="molecule type" value="Genomic_DNA"/>
</dbReference>
<gene>
    <name evidence="2" type="ORF">B0H16DRAFT_531776</name>
</gene>
<dbReference type="Proteomes" id="UP001215598">
    <property type="component" value="Unassembled WGS sequence"/>
</dbReference>
<feature type="compositionally biased region" description="Polar residues" evidence="1">
    <location>
        <begin position="1"/>
        <end position="34"/>
    </location>
</feature>
<protein>
    <submittedName>
        <fullName evidence="2">Uncharacterized protein</fullName>
    </submittedName>
</protein>
<evidence type="ECO:0000313" key="2">
    <source>
        <dbReference type="EMBL" id="KAJ7714084.1"/>
    </source>
</evidence>
<accession>A0AAD7MF79</accession>
<evidence type="ECO:0000256" key="1">
    <source>
        <dbReference type="SAM" id="MobiDB-lite"/>
    </source>
</evidence>
<name>A0AAD7MF79_9AGAR</name>
<feature type="region of interest" description="Disordered" evidence="1">
    <location>
        <begin position="1"/>
        <end position="59"/>
    </location>
</feature>
<keyword evidence="3" id="KW-1185">Reference proteome</keyword>